<dbReference type="InterPro" id="IPR036542">
    <property type="entry name" value="PTS_IIA_lac/cel_sf"/>
</dbReference>
<evidence type="ECO:0000313" key="8">
    <source>
        <dbReference type="EMBL" id="KGJ52699.1"/>
    </source>
</evidence>
<dbReference type="EMBL" id="JQIF01000055">
    <property type="protein sequence ID" value="KGJ52699.1"/>
    <property type="molecule type" value="Genomic_DNA"/>
</dbReference>
<dbReference type="GO" id="GO:0016740">
    <property type="term" value="F:transferase activity"/>
    <property type="evidence" value="ECO:0007669"/>
    <property type="project" value="UniProtKB-KW"/>
</dbReference>
<feature type="binding site" evidence="6">
    <location>
        <position position="85"/>
    </location>
    <ligand>
        <name>Mg(2+)</name>
        <dbReference type="ChEBI" id="CHEBI:18420"/>
        <note>ligand shared between all trimeric partners</note>
    </ligand>
</feature>
<dbReference type="AlphaFoldDB" id="A0A099I3Y7"/>
<protein>
    <submittedName>
        <fullName evidence="8">PTS cellbiose transporter subunit IIC</fullName>
    </submittedName>
</protein>
<keyword evidence="3" id="KW-0808">Transferase</keyword>
<evidence type="ECO:0000256" key="7">
    <source>
        <dbReference type="PROSITE-ProRule" id="PRU00418"/>
    </source>
</evidence>
<dbReference type="SUPFAM" id="SSF46973">
    <property type="entry name" value="Enzyme IIa from lactose specific PTS, IIa-lac"/>
    <property type="match status" value="1"/>
</dbReference>
<dbReference type="GO" id="GO:0009401">
    <property type="term" value="P:phosphoenolpyruvate-dependent sugar phosphotransferase system"/>
    <property type="evidence" value="ECO:0007669"/>
    <property type="project" value="UniProtKB-KW"/>
</dbReference>
<name>A0A099I3Y7_CLOIN</name>
<dbReference type="Proteomes" id="UP000030008">
    <property type="component" value="Unassembled WGS sequence"/>
</dbReference>
<accession>A0A099I3Y7</accession>
<keyword evidence="6" id="KW-0460">Magnesium</keyword>
<organism evidence="8 9">
    <name type="scientific">Clostridium innocuum</name>
    <dbReference type="NCBI Taxonomy" id="1522"/>
    <lineage>
        <taxon>Bacteria</taxon>
        <taxon>Bacillati</taxon>
        <taxon>Bacillota</taxon>
        <taxon>Clostridia</taxon>
        <taxon>Eubacteriales</taxon>
        <taxon>Clostridiaceae</taxon>
        <taxon>Clostridium</taxon>
    </lineage>
</organism>
<evidence type="ECO:0000313" key="9">
    <source>
        <dbReference type="Proteomes" id="UP000030008"/>
    </source>
</evidence>
<feature type="active site" description="Tele-phosphohistidine intermediate" evidence="5">
    <location>
        <position position="82"/>
    </location>
</feature>
<dbReference type="GO" id="GO:0046872">
    <property type="term" value="F:metal ion binding"/>
    <property type="evidence" value="ECO:0007669"/>
    <property type="project" value="UniProtKB-KW"/>
</dbReference>
<feature type="modified residue" description="Phosphohistidine; by HPr" evidence="7">
    <location>
        <position position="82"/>
    </location>
</feature>
<reference evidence="8 9" key="1">
    <citation type="submission" date="2014-08" db="EMBL/GenBank/DDBJ databases">
        <title>Clostridium innocuum, an unnegligible vancomycin-resistant pathogen causing extra-intestinal infections.</title>
        <authorList>
            <person name="Feng Y."/>
            <person name="Chiu C.-H."/>
        </authorList>
    </citation>
    <scope>NUCLEOTIDE SEQUENCE [LARGE SCALE GENOMIC DNA]</scope>
    <source>
        <strain evidence="8 9">AN88</strain>
    </source>
</reference>
<evidence type="ECO:0000256" key="4">
    <source>
        <dbReference type="ARBA" id="ARBA00022683"/>
    </source>
</evidence>
<evidence type="ECO:0000256" key="6">
    <source>
        <dbReference type="PIRSR" id="PIRSR000699-2"/>
    </source>
</evidence>
<comment type="caution">
    <text evidence="8">The sequence shown here is derived from an EMBL/GenBank/DDBJ whole genome shotgun (WGS) entry which is preliminary data.</text>
</comment>
<evidence type="ECO:0000256" key="1">
    <source>
        <dbReference type="ARBA" id="ARBA00022448"/>
    </source>
</evidence>
<proteinExistence type="predicted"/>
<keyword evidence="6" id="KW-0479">Metal-binding</keyword>
<evidence type="ECO:0000256" key="3">
    <source>
        <dbReference type="ARBA" id="ARBA00022679"/>
    </source>
</evidence>
<comment type="cofactor">
    <cofactor evidence="6">
        <name>Mg(2+)</name>
        <dbReference type="ChEBI" id="CHEBI:18420"/>
    </cofactor>
    <text evidence="6">Binds 1 Mg(2+) ion per trimer.</text>
</comment>
<dbReference type="PIRSF" id="PIRSF000699">
    <property type="entry name" value="PTS_IILac_III"/>
    <property type="match status" value="1"/>
</dbReference>
<dbReference type="InterPro" id="IPR003188">
    <property type="entry name" value="PTS_IIA_lac/cel"/>
</dbReference>
<keyword evidence="2" id="KW-0762">Sugar transport</keyword>
<evidence type="ECO:0000256" key="2">
    <source>
        <dbReference type="ARBA" id="ARBA00022597"/>
    </source>
</evidence>
<dbReference type="Gene3D" id="1.20.58.80">
    <property type="entry name" value="Phosphotransferase system, lactose/cellobiose-type IIA subunit"/>
    <property type="match status" value="1"/>
</dbReference>
<dbReference type="Pfam" id="PF02255">
    <property type="entry name" value="PTS_IIA"/>
    <property type="match status" value="1"/>
</dbReference>
<dbReference type="RefSeq" id="WP_044905850.1">
    <property type="nucleotide sequence ID" value="NZ_JQIF01000055.1"/>
</dbReference>
<dbReference type="PANTHER" id="PTHR34382:SF7">
    <property type="entry name" value="PTS SYSTEM N,N'-DIACETYLCHITOBIOSE-SPECIFIC EIIA COMPONENT"/>
    <property type="match status" value="1"/>
</dbReference>
<gene>
    <name evidence="8" type="ORF">CIAN88_13155</name>
</gene>
<evidence type="ECO:0000256" key="5">
    <source>
        <dbReference type="PIRSR" id="PIRSR000699-1"/>
    </source>
</evidence>
<dbReference type="PROSITE" id="PS51095">
    <property type="entry name" value="PTS_EIIA_TYPE_3"/>
    <property type="match status" value="1"/>
</dbReference>
<sequence length="112" mass="12581">MKQTKEECVITAAMNIILHAGNARNILRDAGKCIAEGKSMDAIAQQLEEARGSILLAHKAQTDILHEEAEGKHIEVTVLFSHAQDTLMTTQSELFFVETLYELEMNRRKQTL</sequence>
<keyword evidence="1" id="KW-0813">Transport</keyword>
<dbReference type="PANTHER" id="PTHR34382">
    <property type="entry name" value="PTS SYSTEM N,N'-DIACETYLCHITOBIOSE-SPECIFIC EIIA COMPONENT"/>
    <property type="match status" value="1"/>
</dbReference>
<keyword evidence="4" id="KW-0598">Phosphotransferase system</keyword>